<organism evidence="2">
    <name type="scientific">Pseudomonas vlassakiae</name>
    <dbReference type="NCBI Taxonomy" id="485888"/>
    <lineage>
        <taxon>Bacteria</taxon>
        <taxon>Pseudomonadati</taxon>
        <taxon>Pseudomonadota</taxon>
        <taxon>Gammaproteobacteria</taxon>
        <taxon>Pseudomonadales</taxon>
        <taxon>Pseudomonadaceae</taxon>
        <taxon>Pseudomonas</taxon>
    </lineage>
</organism>
<dbReference type="PROSITE" id="PS50943">
    <property type="entry name" value="HTH_CROC1"/>
    <property type="match status" value="1"/>
</dbReference>
<dbReference type="GO" id="GO:0003677">
    <property type="term" value="F:DNA binding"/>
    <property type="evidence" value="ECO:0007669"/>
    <property type="project" value="InterPro"/>
</dbReference>
<dbReference type="CDD" id="cd00093">
    <property type="entry name" value="HTH_XRE"/>
    <property type="match status" value="1"/>
</dbReference>
<dbReference type="Gene3D" id="1.10.10.60">
    <property type="entry name" value="Homeodomain-like"/>
    <property type="match status" value="1"/>
</dbReference>
<proteinExistence type="predicted"/>
<evidence type="ECO:0000313" key="2">
    <source>
        <dbReference type="EMBL" id="MBC3472214.1"/>
    </source>
</evidence>
<dbReference type="EMBL" id="JABWRP010000014">
    <property type="protein sequence ID" value="MBC3472214.1"/>
    <property type="molecule type" value="Genomic_DNA"/>
</dbReference>
<dbReference type="Gene3D" id="1.10.260.40">
    <property type="entry name" value="lambda repressor-like DNA-binding domains"/>
    <property type="match status" value="1"/>
</dbReference>
<reference evidence="2" key="2">
    <citation type="submission" date="2020-07" db="EMBL/GenBank/DDBJ databases">
        <authorList>
            <person name="Lood C."/>
            <person name="Girard L."/>
        </authorList>
    </citation>
    <scope>NUCLEOTIDE SEQUENCE</scope>
    <source>
        <strain evidence="2">RW4S2</strain>
    </source>
</reference>
<sequence>MSLSEALAAVVRALRQNRKMTQDDLTMIGRRVRNRIERGKTNVTMETLSNVASMLEVDAALLLLLAHSAHSGESVDIALKRISSKLDALKEDGAIEAITTQPARRPGRPATPDVQKALQRAPLLKEAGMSNSEIAQELGVSKSTVQRFLTKRSE</sequence>
<name>A0A923K567_9PSED</name>
<reference evidence="3" key="3">
    <citation type="submission" date="2021-06" db="EMBL/GenBank/DDBJ databases">
        <title>Updating the genus Pseudomonas: Description of 43 new species and partition of the Pseudomonas putida group.</title>
        <authorList>
            <person name="Girard L."/>
            <person name="Lood C."/>
            <person name="Vandamme P."/>
            <person name="Rokni-Zadeh H."/>
            <person name="Van Noort V."/>
            <person name="Hofte M."/>
            <person name="Lavigne R."/>
            <person name="De Mot R."/>
        </authorList>
    </citation>
    <scope>NUCLEOTIDE SEQUENCE</scope>
    <source>
        <strain evidence="3">RW4S2</strain>
    </source>
</reference>
<evidence type="ECO:0000259" key="1">
    <source>
        <dbReference type="PROSITE" id="PS50943"/>
    </source>
</evidence>
<dbReference type="SUPFAM" id="SSF47413">
    <property type="entry name" value="lambda repressor-like DNA-binding domains"/>
    <property type="match status" value="1"/>
</dbReference>
<dbReference type="RefSeq" id="WP_186603398.1">
    <property type="nucleotide sequence ID" value="NZ_JABWRP020000005.1"/>
</dbReference>
<keyword evidence="4" id="KW-1185">Reference proteome</keyword>
<dbReference type="EMBL" id="JABWRP020000005">
    <property type="protein sequence ID" value="MBV4541291.1"/>
    <property type="molecule type" value="Genomic_DNA"/>
</dbReference>
<accession>A0A923K567</accession>
<dbReference type="Pfam" id="PF01381">
    <property type="entry name" value="HTH_3"/>
    <property type="match status" value="1"/>
</dbReference>
<evidence type="ECO:0000313" key="4">
    <source>
        <dbReference type="Proteomes" id="UP000628137"/>
    </source>
</evidence>
<evidence type="ECO:0000313" key="3">
    <source>
        <dbReference type="EMBL" id="MBV4541291.1"/>
    </source>
</evidence>
<dbReference type="Proteomes" id="UP000628137">
    <property type="component" value="Unassembled WGS sequence"/>
</dbReference>
<comment type="caution">
    <text evidence="2">The sequence shown here is derived from an EMBL/GenBank/DDBJ whole genome shotgun (WGS) entry which is preliminary data.</text>
</comment>
<dbReference type="AlphaFoldDB" id="A0A923K567"/>
<reference evidence="2 4" key="1">
    <citation type="journal article" date="2020" name="Microorganisms">
        <title>Reliable Identification of Environmental Pseudomonas Isolates Using the rpoD Gene.</title>
        <authorList>
            <consortium name="The Broad Institute Genome Sequencing Platform"/>
            <person name="Girard L."/>
            <person name="Lood C."/>
            <person name="Rokni-Zadeh H."/>
            <person name="van Noort V."/>
            <person name="Lavigne R."/>
            <person name="De Mot R."/>
        </authorList>
    </citation>
    <scope>NUCLEOTIDE SEQUENCE</scope>
    <source>
        <strain evidence="2 4">RW4S2</strain>
    </source>
</reference>
<protein>
    <submittedName>
        <fullName evidence="2">Transcriptional regulator</fullName>
    </submittedName>
</protein>
<gene>
    <name evidence="3" type="ORF">HU738_009520</name>
    <name evidence="2" type="ORF">HU738_16780</name>
</gene>
<dbReference type="InterPro" id="IPR001387">
    <property type="entry name" value="Cro/C1-type_HTH"/>
</dbReference>
<feature type="domain" description="HTH cro/C1-type" evidence="1">
    <location>
        <begin position="11"/>
        <end position="62"/>
    </location>
</feature>
<dbReference type="Pfam" id="PF13936">
    <property type="entry name" value="HTH_38"/>
    <property type="match status" value="1"/>
</dbReference>
<dbReference type="InterPro" id="IPR010982">
    <property type="entry name" value="Lambda_DNA-bd_dom_sf"/>
</dbReference>
<dbReference type="InterPro" id="IPR025246">
    <property type="entry name" value="IS30-like_HTH"/>
</dbReference>